<proteinExistence type="predicted"/>
<evidence type="ECO:0000313" key="2">
    <source>
        <dbReference type="EMBL" id="BDQ33770.1"/>
    </source>
</evidence>
<accession>A0ABM8AQS2</accession>
<dbReference type="EMBL" id="AP026708">
    <property type="protein sequence ID" value="BDQ33770.1"/>
    <property type="molecule type" value="Genomic_DNA"/>
</dbReference>
<evidence type="ECO:0000256" key="1">
    <source>
        <dbReference type="ARBA" id="ARBA00023014"/>
    </source>
</evidence>
<organism evidence="2 3">
    <name type="scientific">Pseudodesulfovibrio portus</name>
    <dbReference type="NCBI Taxonomy" id="231439"/>
    <lineage>
        <taxon>Bacteria</taxon>
        <taxon>Pseudomonadati</taxon>
        <taxon>Thermodesulfobacteriota</taxon>
        <taxon>Desulfovibrionia</taxon>
        <taxon>Desulfovibrionales</taxon>
        <taxon>Desulfovibrionaceae</taxon>
    </lineage>
</organism>
<dbReference type="Proteomes" id="UP001061361">
    <property type="component" value="Chromosome"/>
</dbReference>
<keyword evidence="1" id="KW-0411">Iron-sulfur</keyword>
<protein>
    <recommendedName>
        <fullName evidence="4">Secreted protein</fullName>
    </recommendedName>
</protein>
<dbReference type="PROSITE" id="PS51318">
    <property type="entry name" value="TAT"/>
    <property type="match status" value="1"/>
</dbReference>
<name>A0ABM8AQS2_9BACT</name>
<keyword evidence="3" id="KW-1185">Reference proteome</keyword>
<gene>
    <name evidence="2" type="ORF">JCM14722_13120</name>
</gene>
<keyword evidence="1" id="KW-0408">Iron</keyword>
<evidence type="ECO:0000313" key="3">
    <source>
        <dbReference type="Proteomes" id="UP001061361"/>
    </source>
</evidence>
<sequence>MQQRRRWRLIALAAAAAGSGGTAGTRRGAVAAAAAAAANGILGVDHEPVVGHVDLDIAGLGFEFLVYDEGETGSFVSDVFIVRLIQSQGQARACSATGREVHADGGRFFIGKIAFQLFLGGFGYFKHIIPPNCGREKKR</sequence>
<dbReference type="InterPro" id="IPR006311">
    <property type="entry name" value="TAT_signal"/>
</dbReference>
<reference evidence="2" key="1">
    <citation type="submission" date="2022-08" db="EMBL/GenBank/DDBJ databases">
        <title>Genome Sequence of the sulphate-reducing bacterium, Pseudodesulfovibrio portus JCM14722.</title>
        <authorList>
            <person name="Kondo R."/>
            <person name="Kataoka T."/>
        </authorList>
    </citation>
    <scope>NUCLEOTIDE SEQUENCE</scope>
    <source>
        <strain evidence="2">JCM 14722</strain>
    </source>
</reference>
<keyword evidence="1" id="KW-0479">Metal-binding</keyword>
<evidence type="ECO:0008006" key="4">
    <source>
        <dbReference type="Google" id="ProtNLM"/>
    </source>
</evidence>